<name>A0A2V3IMC6_9FLOR</name>
<reference evidence="1 2" key="1">
    <citation type="journal article" date="2018" name="Mol. Biol. Evol.">
        <title>Analysis of the draft genome of the red seaweed Gracilariopsis chorda provides insights into genome size evolution in Rhodophyta.</title>
        <authorList>
            <person name="Lee J."/>
            <person name="Yang E.C."/>
            <person name="Graf L."/>
            <person name="Yang J.H."/>
            <person name="Qiu H."/>
            <person name="Zel Zion U."/>
            <person name="Chan C.X."/>
            <person name="Stephens T.G."/>
            <person name="Weber A.P.M."/>
            <person name="Boo G.H."/>
            <person name="Boo S.M."/>
            <person name="Kim K.M."/>
            <person name="Shin Y."/>
            <person name="Jung M."/>
            <person name="Lee S.J."/>
            <person name="Yim H.S."/>
            <person name="Lee J.H."/>
            <person name="Bhattacharya D."/>
            <person name="Yoon H.S."/>
        </authorList>
    </citation>
    <scope>NUCLEOTIDE SEQUENCE [LARGE SCALE GENOMIC DNA]</scope>
    <source>
        <strain evidence="1 2">SKKU-2015</strain>
        <tissue evidence="1">Whole body</tissue>
    </source>
</reference>
<gene>
    <name evidence="1" type="ORF">BWQ96_07009</name>
</gene>
<proteinExistence type="predicted"/>
<dbReference type="Proteomes" id="UP000247409">
    <property type="component" value="Unassembled WGS sequence"/>
</dbReference>
<protein>
    <submittedName>
        <fullName evidence="1">Uncharacterized protein</fullName>
    </submittedName>
</protein>
<keyword evidence="2" id="KW-1185">Reference proteome</keyword>
<comment type="caution">
    <text evidence="1">The sequence shown here is derived from an EMBL/GenBank/DDBJ whole genome shotgun (WGS) entry which is preliminary data.</text>
</comment>
<dbReference type="AlphaFoldDB" id="A0A2V3IMC6"/>
<accession>A0A2V3IMC6</accession>
<organism evidence="1 2">
    <name type="scientific">Gracilariopsis chorda</name>
    <dbReference type="NCBI Taxonomy" id="448386"/>
    <lineage>
        <taxon>Eukaryota</taxon>
        <taxon>Rhodophyta</taxon>
        <taxon>Florideophyceae</taxon>
        <taxon>Rhodymeniophycidae</taxon>
        <taxon>Gracilariales</taxon>
        <taxon>Gracilariaceae</taxon>
        <taxon>Gracilariopsis</taxon>
    </lineage>
</organism>
<evidence type="ECO:0000313" key="2">
    <source>
        <dbReference type="Proteomes" id="UP000247409"/>
    </source>
</evidence>
<sequence length="159" mass="17976">MSFTLTPPKHTHTKQLCHITRADTEHSLYRIHRSHNGFKLFDSHTHELLYKAVIDITLNVVQIVDAKSEQVLLTTRQKGHLFPITQVFTGDNTAVEPYVEVCAALDYELCERETGRVLAVVDRVVRYAERAHCNVCVDTGLNAPVLLLLISTINDVVEL</sequence>
<evidence type="ECO:0000313" key="1">
    <source>
        <dbReference type="EMBL" id="PXF43236.1"/>
    </source>
</evidence>
<dbReference type="EMBL" id="NBIV01000132">
    <property type="protein sequence ID" value="PXF43236.1"/>
    <property type="molecule type" value="Genomic_DNA"/>
</dbReference>